<keyword evidence="5" id="KW-0804">Transcription</keyword>
<dbReference type="EMBL" id="CP072642">
    <property type="protein sequence ID" value="QUV94069.1"/>
    <property type="molecule type" value="Genomic_DNA"/>
</dbReference>
<dbReference type="SUPFAM" id="SSF46689">
    <property type="entry name" value="Homeodomain-like"/>
    <property type="match status" value="1"/>
</dbReference>
<dbReference type="SMART" id="SM00382">
    <property type="entry name" value="AAA"/>
    <property type="match status" value="1"/>
</dbReference>
<protein>
    <submittedName>
        <fullName evidence="7">Sigma 54-interacting transcriptional regulator</fullName>
    </submittedName>
</protein>
<evidence type="ECO:0000256" key="4">
    <source>
        <dbReference type="ARBA" id="ARBA00023125"/>
    </source>
</evidence>
<reference evidence="7 8" key="1">
    <citation type="submission" date="2021-03" db="EMBL/GenBank/DDBJ databases">
        <title>Genomic and phenotypic characterization of Chloracidobacterium isolates provides evidence for multiple species.</title>
        <authorList>
            <person name="Saini M.K."/>
            <person name="Costas A.M.G."/>
            <person name="Tank M."/>
            <person name="Bryant D.A."/>
        </authorList>
    </citation>
    <scope>NUCLEOTIDE SEQUENCE [LARGE SCALE GENOMIC DNA]</scope>
    <source>
        <strain evidence="7 8">N</strain>
    </source>
</reference>
<name>A0ABX8AZC7_9BACT</name>
<dbReference type="Gene3D" id="1.25.40.10">
    <property type="entry name" value="Tetratricopeptide repeat domain"/>
    <property type="match status" value="3"/>
</dbReference>
<dbReference type="InterPro" id="IPR019734">
    <property type="entry name" value="TPR_rpt"/>
</dbReference>
<dbReference type="Pfam" id="PF13432">
    <property type="entry name" value="TPR_16"/>
    <property type="match status" value="1"/>
</dbReference>
<evidence type="ECO:0000256" key="2">
    <source>
        <dbReference type="ARBA" id="ARBA00022840"/>
    </source>
</evidence>
<accession>A0ABX8AZC7</accession>
<dbReference type="Gene3D" id="1.10.8.60">
    <property type="match status" value="1"/>
</dbReference>
<dbReference type="InterPro" id="IPR009057">
    <property type="entry name" value="Homeodomain-like_sf"/>
</dbReference>
<evidence type="ECO:0000313" key="7">
    <source>
        <dbReference type="EMBL" id="QUV94069.1"/>
    </source>
</evidence>
<keyword evidence="8" id="KW-1185">Reference proteome</keyword>
<dbReference type="Pfam" id="PF02954">
    <property type="entry name" value="HTH_8"/>
    <property type="match status" value="1"/>
</dbReference>
<dbReference type="CDD" id="cd00009">
    <property type="entry name" value="AAA"/>
    <property type="match status" value="1"/>
</dbReference>
<dbReference type="InterPro" id="IPR011990">
    <property type="entry name" value="TPR-like_helical_dom_sf"/>
</dbReference>
<dbReference type="PROSITE" id="PS50045">
    <property type="entry name" value="SIGMA54_INTERACT_4"/>
    <property type="match status" value="1"/>
</dbReference>
<keyword evidence="2" id="KW-0067">ATP-binding</keyword>
<gene>
    <name evidence="7" type="ORF">J8C05_00995</name>
</gene>
<feature type="domain" description="Sigma-54 factor interaction" evidence="6">
    <location>
        <begin position="656"/>
        <end position="884"/>
    </location>
</feature>
<dbReference type="PANTHER" id="PTHR32071">
    <property type="entry name" value="TRANSCRIPTIONAL REGULATORY PROTEIN"/>
    <property type="match status" value="1"/>
</dbReference>
<dbReference type="PROSITE" id="PS00675">
    <property type="entry name" value="SIGMA54_INTERACT_1"/>
    <property type="match status" value="1"/>
</dbReference>
<dbReference type="InterPro" id="IPR002078">
    <property type="entry name" value="Sigma_54_int"/>
</dbReference>
<dbReference type="InterPro" id="IPR025662">
    <property type="entry name" value="Sigma_54_int_dom_ATP-bd_1"/>
</dbReference>
<dbReference type="Gene3D" id="1.10.10.60">
    <property type="entry name" value="Homeodomain-like"/>
    <property type="match status" value="1"/>
</dbReference>
<dbReference type="SUPFAM" id="SSF48452">
    <property type="entry name" value="TPR-like"/>
    <property type="match status" value="3"/>
</dbReference>
<evidence type="ECO:0000313" key="8">
    <source>
        <dbReference type="Proteomes" id="UP000677668"/>
    </source>
</evidence>
<keyword evidence="3" id="KW-0805">Transcription regulation</keyword>
<dbReference type="InterPro" id="IPR025943">
    <property type="entry name" value="Sigma_54_int_dom_ATP-bd_2"/>
</dbReference>
<sequence length="990" mass="108928">MSDALSASAPRLSRHEWLVSRLQFEIGELEQQGSPLAVERRFELARLLAEVHRFDEAAQVLDRIAAQAADAETIAGVHLQRADTYLRQHHIPRAIHEANLALKVGESERLETVVGQAEALLGGIYAAIDEYAIAREHLERGLRLLEAARRMRGVAECRWQLAVMAYHEGRPAESRDEAARALALLEALPGGLAAQDPRLVGQLLDHQAFMAFEAGDLATALALLERALSHWAQTDDRLALGRAYDLVADVRMCAGKWREAEEALGQAMSLVADDQAAESLVRRTASRLRLWQGDLDAAERQARLAVERALAAGRAAAEAGGWEALAEVLLAQGRNEEALALFEQATRINAKINRINRLPISHLRLAEACLATGDAVRAEAHIRRARELFGETSKLHAAGLLCRLEGELHLVRNNPSEAVTAFTQSLSMFEAAGFLYDAATSHLGAGRAFLALGNPARARLHLEAAQRLFMELGAQRGLAQAMQLLADAQRADERDRPLAPAPSLDALLVESLVAASTTPDLLLRELVILLRDELRVNAAIFEQMPDGLRLHAGSAGPAERMRRALESSLHDERSLPDDLTVRTFNDVRPGADLAPMRRFFLCLSGVIAPNIATTIEALVHVVEFILENHRLRNTVRASRAIASSEPAANRFAHLGLVCESPAMLSVVERIEKIRSSDVTVLITGESGVGKELVARALHATSRRRDRVFLPFNCAAIPAELVESRLFGHRQGAFTGANKDALGIIRSAAGGTLFLDEIGELALHVQPKLLRFLQEREIHPVGEEKPIKVDVRVIAATNRDLEAEVAQGRFREDLFHRLNVVRLHVPPLRARREDIAPLVRHLLRECAKREGKNVALSEAALERLCQLPWPGNVRQLKNEVERAVALAEPNDILTPDHFSPELWLATPPMPSGAHRIPPLPPGGRRGTGELIFPSRPTLSAAVEALERQMIAEALERHHGNVTHAARELGLTRQGLILKRRRYGLEKEPLRE</sequence>
<dbReference type="InterPro" id="IPR058031">
    <property type="entry name" value="AAA_lid_NorR"/>
</dbReference>
<dbReference type="Pfam" id="PF13424">
    <property type="entry name" value="TPR_12"/>
    <property type="match status" value="1"/>
</dbReference>
<dbReference type="Pfam" id="PF25601">
    <property type="entry name" value="AAA_lid_14"/>
    <property type="match status" value="1"/>
</dbReference>
<dbReference type="SMART" id="SM00028">
    <property type="entry name" value="TPR"/>
    <property type="match status" value="9"/>
</dbReference>
<dbReference type="InterPro" id="IPR002197">
    <property type="entry name" value="HTH_Fis"/>
</dbReference>
<organism evidence="7 8">
    <name type="scientific">Chloracidobacterium sp. N</name>
    <dbReference type="NCBI Taxonomy" id="2821540"/>
    <lineage>
        <taxon>Bacteria</taxon>
        <taxon>Pseudomonadati</taxon>
        <taxon>Acidobacteriota</taxon>
        <taxon>Terriglobia</taxon>
        <taxon>Terriglobales</taxon>
        <taxon>Acidobacteriaceae</taxon>
        <taxon>Chloracidobacterium</taxon>
        <taxon>Chloracidobacterium aggregatum</taxon>
    </lineage>
</organism>
<dbReference type="PRINTS" id="PR01590">
    <property type="entry name" value="HTHFIS"/>
</dbReference>
<dbReference type="PROSITE" id="PS00688">
    <property type="entry name" value="SIGMA54_INTERACT_3"/>
    <property type="match status" value="1"/>
</dbReference>
<dbReference type="Gene3D" id="3.40.50.300">
    <property type="entry name" value="P-loop containing nucleotide triphosphate hydrolases"/>
    <property type="match status" value="1"/>
</dbReference>
<keyword evidence="1" id="KW-0547">Nucleotide-binding</keyword>
<dbReference type="Proteomes" id="UP000677668">
    <property type="component" value="Chromosome 1"/>
</dbReference>
<dbReference type="InterPro" id="IPR003593">
    <property type="entry name" value="AAA+_ATPase"/>
</dbReference>
<dbReference type="RefSeq" id="WP_211422388.1">
    <property type="nucleotide sequence ID" value="NZ_CP072642.1"/>
</dbReference>
<evidence type="ECO:0000256" key="5">
    <source>
        <dbReference type="ARBA" id="ARBA00023163"/>
    </source>
</evidence>
<evidence type="ECO:0000256" key="3">
    <source>
        <dbReference type="ARBA" id="ARBA00023015"/>
    </source>
</evidence>
<dbReference type="PROSITE" id="PS00676">
    <property type="entry name" value="SIGMA54_INTERACT_2"/>
    <property type="match status" value="1"/>
</dbReference>
<keyword evidence="4" id="KW-0238">DNA-binding</keyword>
<dbReference type="Pfam" id="PF00158">
    <property type="entry name" value="Sigma54_activat"/>
    <property type="match status" value="1"/>
</dbReference>
<dbReference type="SUPFAM" id="SSF52540">
    <property type="entry name" value="P-loop containing nucleoside triphosphate hydrolases"/>
    <property type="match status" value="1"/>
</dbReference>
<proteinExistence type="predicted"/>
<evidence type="ECO:0000259" key="6">
    <source>
        <dbReference type="PROSITE" id="PS50045"/>
    </source>
</evidence>
<evidence type="ECO:0000256" key="1">
    <source>
        <dbReference type="ARBA" id="ARBA00022741"/>
    </source>
</evidence>
<dbReference type="InterPro" id="IPR025944">
    <property type="entry name" value="Sigma_54_int_dom_CS"/>
</dbReference>
<dbReference type="InterPro" id="IPR027417">
    <property type="entry name" value="P-loop_NTPase"/>
</dbReference>